<feature type="compositionally biased region" description="Basic and acidic residues" evidence="1">
    <location>
        <begin position="1"/>
        <end position="29"/>
    </location>
</feature>
<accession>A0AAN5ID22</accession>
<dbReference type="Proteomes" id="UP001328107">
    <property type="component" value="Unassembled WGS sequence"/>
</dbReference>
<organism evidence="2 3">
    <name type="scientific">Pristionchus mayeri</name>
    <dbReference type="NCBI Taxonomy" id="1317129"/>
    <lineage>
        <taxon>Eukaryota</taxon>
        <taxon>Metazoa</taxon>
        <taxon>Ecdysozoa</taxon>
        <taxon>Nematoda</taxon>
        <taxon>Chromadorea</taxon>
        <taxon>Rhabditida</taxon>
        <taxon>Rhabditina</taxon>
        <taxon>Diplogasteromorpha</taxon>
        <taxon>Diplogasteroidea</taxon>
        <taxon>Neodiplogasteridae</taxon>
        <taxon>Pristionchus</taxon>
    </lineage>
</organism>
<dbReference type="EMBL" id="BTRK01000006">
    <property type="protein sequence ID" value="GMR59625.1"/>
    <property type="molecule type" value="Genomic_DNA"/>
</dbReference>
<sequence length="80" mass="8842">CHQCFERSQRSSKENRVSRIAEPLEREEQPPSTKQVEPSSNDHKGETDENSSTADKEAGKEITAPPHLPDLSARASGRKG</sequence>
<proteinExistence type="predicted"/>
<evidence type="ECO:0000313" key="3">
    <source>
        <dbReference type="Proteomes" id="UP001328107"/>
    </source>
</evidence>
<feature type="non-terminal residue" evidence="2">
    <location>
        <position position="1"/>
    </location>
</feature>
<feature type="region of interest" description="Disordered" evidence="1">
    <location>
        <begin position="1"/>
        <end position="80"/>
    </location>
</feature>
<evidence type="ECO:0000313" key="2">
    <source>
        <dbReference type="EMBL" id="GMR59625.1"/>
    </source>
</evidence>
<keyword evidence="3" id="KW-1185">Reference proteome</keyword>
<feature type="compositionally biased region" description="Polar residues" evidence="1">
    <location>
        <begin position="30"/>
        <end position="39"/>
    </location>
</feature>
<reference evidence="3" key="1">
    <citation type="submission" date="2022-10" db="EMBL/GenBank/DDBJ databases">
        <title>Genome assembly of Pristionchus species.</title>
        <authorList>
            <person name="Yoshida K."/>
            <person name="Sommer R.J."/>
        </authorList>
    </citation>
    <scope>NUCLEOTIDE SEQUENCE [LARGE SCALE GENOMIC DNA]</scope>
    <source>
        <strain evidence="3">RS5460</strain>
    </source>
</reference>
<comment type="caution">
    <text evidence="2">The sequence shown here is derived from an EMBL/GenBank/DDBJ whole genome shotgun (WGS) entry which is preliminary data.</text>
</comment>
<dbReference type="AlphaFoldDB" id="A0AAN5ID22"/>
<evidence type="ECO:0000256" key="1">
    <source>
        <dbReference type="SAM" id="MobiDB-lite"/>
    </source>
</evidence>
<name>A0AAN5ID22_9BILA</name>
<protein>
    <submittedName>
        <fullName evidence="2">Uncharacterized protein</fullName>
    </submittedName>
</protein>
<gene>
    <name evidence="2" type="ORF">PMAYCL1PPCAC_29820</name>
</gene>